<keyword evidence="2" id="KW-1185">Reference proteome</keyword>
<evidence type="ECO:0000313" key="2">
    <source>
        <dbReference type="Proteomes" id="UP001556367"/>
    </source>
</evidence>
<gene>
    <name evidence="1" type="ORF">HGRIS_005838</name>
</gene>
<dbReference type="EMBL" id="JASNQZ010000001">
    <property type="protein sequence ID" value="KAL0960819.1"/>
    <property type="molecule type" value="Genomic_DNA"/>
</dbReference>
<protein>
    <submittedName>
        <fullName evidence="1">Uncharacterized protein</fullName>
    </submittedName>
</protein>
<proteinExistence type="predicted"/>
<sequence length="158" mass="17931">MKCAPLSFRDIANGALPEVLPWLELSASCVSDPSNLVESTERPAEPLTAAPLLDTPKMTPSNLGLEVDENPVQLEMVICSFALHLIESPSELFSVLWELSNKSRWLVILAPHKKPEVKDSWGWTRWDIDSWQQSHSVHSWEMVNDRVHCRVYRSTNIV</sequence>
<reference evidence="2" key="1">
    <citation type="submission" date="2024-06" db="EMBL/GenBank/DDBJ databases">
        <title>Multi-omics analyses provide insights into the biosynthesis of the anticancer antibiotic pleurotin in Hohenbuehelia grisea.</title>
        <authorList>
            <person name="Weaver J.A."/>
            <person name="Alberti F."/>
        </authorList>
    </citation>
    <scope>NUCLEOTIDE SEQUENCE [LARGE SCALE GENOMIC DNA]</scope>
    <source>
        <strain evidence="2">T-177</strain>
    </source>
</reference>
<dbReference type="Proteomes" id="UP001556367">
    <property type="component" value="Unassembled WGS sequence"/>
</dbReference>
<accession>A0ABR3JYX9</accession>
<evidence type="ECO:0000313" key="1">
    <source>
        <dbReference type="EMBL" id="KAL0960819.1"/>
    </source>
</evidence>
<organism evidence="1 2">
    <name type="scientific">Hohenbuehelia grisea</name>
    <dbReference type="NCBI Taxonomy" id="104357"/>
    <lineage>
        <taxon>Eukaryota</taxon>
        <taxon>Fungi</taxon>
        <taxon>Dikarya</taxon>
        <taxon>Basidiomycota</taxon>
        <taxon>Agaricomycotina</taxon>
        <taxon>Agaricomycetes</taxon>
        <taxon>Agaricomycetidae</taxon>
        <taxon>Agaricales</taxon>
        <taxon>Pleurotineae</taxon>
        <taxon>Pleurotaceae</taxon>
        <taxon>Hohenbuehelia</taxon>
    </lineage>
</organism>
<name>A0ABR3JYX9_9AGAR</name>
<comment type="caution">
    <text evidence="1">The sequence shown here is derived from an EMBL/GenBank/DDBJ whole genome shotgun (WGS) entry which is preliminary data.</text>
</comment>